<dbReference type="AlphaFoldDB" id="A0A0A9EBW7"/>
<organism evidence="1">
    <name type="scientific">Arundo donax</name>
    <name type="common">Giant reed</name>
    <name type="synonym">Donax arundinaceus</name>
    <dbReference type="NCBI Taxonomy" id="35708"/>
    <lineage>
        <taxon>Eukaryota</taxon>
        <taxon>Viridiplantae</taxon>
        <taxon>Streptophyta</taxon>
        <taxon>Embryophyta</taxon>
        <taxon>Tracheophyta</taxon>
        <taxon>Spermatophyta</taxon>
        <taxon>Magnoliopsida</taxon>
        <taxon>Liliopsida</taxon>
        <taxon>Poales</taxon>
        <taxon>Poaceae</taxon>
        <taxon>PACMAD clade</taxon>
        <taxon>Arundinoideae</taxon>
        <taxon>Arundineae</taxon>
        <taxon>Arundo</taxon>
    </lineage>
</organism>
<protein>
    <submittedName>
        <fullName evidence="1">Uncharacterized protein</fullName>
    </submittedName>
</protein>
<name>A0A0A9EBW7_ARUDO</name>
<reference evidence="1" key="2">
    <citation type="journal article" date="2015" name="Data Brief">
        <title>Shoot transcriptome of the giant reed, Arundo donax.</title>
        <authorList>
            <person name="Barrero R.A."/>
            <person name="Guerrero F.D."/>
            <person name="Moolhuijzen P."/>
            <person name="Goolsby J.A."/>
            <person name="Tidwell J."/>
            <person name="Bellgard S.E."/>
            <person name="Bellgard M.I."/>
        </authorList>
    </citation>
    <scope>NUCLEOTIDE SEQUENCE</scope>
    <source>
        <tissue evidence="1">Shoot tissue taken approximately 20 cm above the soil surface</tissue>
    </source>
</reference>
<sequence length="22" mass="2627">MTAQNCPHNSHYFLHLLYAPRI</sequence>
<evidence type="ECO:0000313" key="1">
    <source>
        <dbReference type="EMBL" id="JAD98239.1"/>
    </source>
</evidence>
<reference evidence="1" key="1">
    <citation type="submission" date="2014-09" db="EMBL/GenBank/DDBJ databases">
        <authorList>
            <person name="Magalhaes I.L.F."/>
            <person name="Oliveira U."/>
            <person name="Santos F.R."/>
            <person name="Vidigal T.H.D.A."/>
            <person name="Brescovit A.D."/>
            <person name="Santos A.J."/>
        </authorList>
    </citation>
    <scope>NUCLEOTIDE SEQUENCE</scope>
    <source>
        <tissue evidence="1">Shoot tissue taken approximately 20 cm above the soil surface</tissue>
    </source>
</reference>
<accession>A0A0A9EBW7</accession>
<dbReference type="EMBL" id="GBRH01199656">
    <property type="protein sequence ID" value="JAD98239.1"/>
    <property type="molecule type" value="Transcribed_RNA"/>
</dbReference>
<proteinExistence type="predicted"/>